<evidence type="ECO:0000256" key="4">
    <source>
        <dbReference type="SAM" id="MobiDB-lite"/>
    </source>
</evidence>
<dbReference type="SMART" id="SM00332">
    <property type="entry name" value="PP2Cc"/>
    <property type="match status" value="1"/>
</dbReference>
<keyword evidence="3" id="KW-0378">Hydrolase</keyword>
<feature type="domain" description="PPM-type phosphatase" evidence="5">
    <location>
        <begin position="77"/>
        <end position="335"/>
    </location>
</feature>
<dbReference type="EC" id="3.1.3.16" evidence="3"/>
<dbReference type="PANTHER" id="PTHR12320:SF74">
    <property type="entry name" value="PROTEIN PHOSPHATASE"/>
    <property type="match status" value="1"/>
</dbReference>
<dbReference type="Gene3D" id="3.60.40.10">
    <property type="entry name" value="PPM-type phosphatase domain"/>
    <property type="match status" value="1"/>
</dbReference>
<comment type="cofactor">
    <cofactor evidence="3">
        <name>Mg(2+)</name>
        <dbReference type="ChEBI" id="CHEBI:18420"/>
    </cofactor>
</comment>
<evidence type="ECO:0000313" key="7">
    <source>
        <dbReference type="Proteomes" id="UP000604825"/>
    </source>
</evidence>
<keyword evidence="3" id="KW-0904">Protein phosphatase</keyword>
<feature type="region of interest" description="Disordered" evidence="4">
    <location>
        <begin position="31"/>
        <end position="78"/>
    </location>
</feature>
<dbReference type="PROSITE" id="PS51746">
    <property type="entry name" value="PPM_2"/>
    <property type="match status" value="1"/>
</dbReference>
<dbReference type="OrthoDB" id="60843at2759"/>
<accession>A0A811PYB1</accession>
<comment type="caution">
    <text evidence="6">The sequence shown here is derived from an EMBL/GenBank/DDBJ whole genome shotgun (WGS) entry which is preliminary data.</text>
</comment>
<dbReference type="PANTHER" id="PTHR12320">
    <property type="entry name" value="PROTEIN PHOSPHATASE 2C"/>
    <property type="match status" value="1"/>
</dbReference>
<gene>
    <name evidence="6" type="ORF">NCGR_LOCUS33112</name>
</gene>
<evidence type="ECO:0000313" key="6">
    <source>
        <dbReference type="EMBL" id="CAD6249278.1"/>
    </source>
</evidence>
<evidence type="ECO:0000256" key="2">
    <source>
        <dbReference type="ARBA" id="ARBA00048336"/>
    </source>
</evidence>
<name>A0A811PYB1_9POAL</name>
<keyword evidence="7" id="KW-1185">Reference proteome</keyword>
<evidence type="ECO:0000256" key="1">
    <source>
        <dbReference type="ARBA" id="ARBA00047761"/>
    </source>
</evidence>
<comment type="catalytic activity">
    <reaction evidence="2 3">
        <text>O-phospho-L-threonyl-[protein] + H2O = L-threonyl-[protein] + phosphate</text>
        <dbReference type="Rhea" id="RHEA:47004"/>
        <dbReference type="Rhea" id="RHEA-COMP:11060"/>
        <dbReference type="Rhea" id="RHEA-COMP:11605"/>
        <dbReference type="ChEBI" id="CHEBI:15377"/>
        <dbReference type="ChEBI" id="CHEBI:30013"/>
        <dbReference type="ChEBI" id="CHEBI:43474"/>
        <dbReference type="ChEBI" id="CHEBI:61977"/>
        <dbReference type="EC" id="3.1.3.16"/>
    </reaction>
</comment>
<protein>
    <recommendedName>
        <fullName evidence="3">Protein phosphatase</fullName>
        <ecNumber evidence="3">3.1.3.16</ecNumber>
    </recommendedName>
</protein>
<sequence length="340" mass="36048">MEKLQQIRQTLEDIDARVPDALRVALGLGYRVSPTPAPGEDDDVADFAASLLQPPPTTEDGAGLDADDSGPTEPDAATSLAPTIDWASCYVPLHDHDAHFGNAKAGVLGVADGVGAYADYGVDAGAFSRGLMTSASVEVAGQEPGAHVCPSALLQRAYDETAASGATGASTAVILSLAGNALDWAYIGDSAFVVLRDSKIVFLSTPQRHLSRTTRAKLRFASTEARRKQHLFSSRDPTFQLSAKAVNSDRVSDAKSGQFAVRTGDVVVVGTDGLFDNILEEQLELAVQMGTKLGFSPKNMADIIAGVAYERSKQTRSRRLRKGKPDDITVLVAFIVQFDL</sequence>
<reference evidence="6" key="1">
    <citation type="submission" date="2020-10" db="EMBL/GenBank/DDBJ databases">
        <authorList>
            <person name="Han B."/>
            <person name="Lu T."/>
            <person name="Zhao Q."/>
            <person name="Huang X."/>
            <person name="Zhao Y."/>
        </authorList>
    </citation>
    <scope>NUCLEOTIDE SEQUENCE</scope>
</reference>
<organism evidence="6 7">
    <name type="scientific">Miscanthus lutarioriparius</name>
    <dbReference type="NCBI Taxonomy" id="422564"/>
    <lineage>
        <taxon>Eukaryota</taxon>
        <taxon>Viridiplantae</taxon>
        <taxon>Streptophyta</taxon>
        <taxon>Embryophyta</taxon>
        <taxon>Tracheophyta</taxon>
        <taxon>Spermatophyta</taxon>
        <taxon>Magnoliopsida</taxon>
        <taxon>Liliopsida</taxon>
        <taxon>Poales</taxon>
        <taxon>Poaceae</taxon>
        <taxon>PACMAD clade</taxon>
        <taxon>Panicoideae</taxon>
        <taxon>Andropogonodae</taxon>
        <taxon>Andropogoneae</taxon>
        <taxon>Saccharinae</taxon>
        <taxon>Miscanthus</taxon>
    </lineage>
</organism>
<evidence type="ECO:0000256" key="3">
    <source>
        <dbReference type="RuleBase" id="RU366020"/>
    </source>
</evidence>
<comment type="similarity">
    <text evidence="3">Belongs to the PP2C family.</text>
</comment>
<comment type="catalytic activity">
    <reaction evidence="1 3">
        <text>O-phospho-L-seryl-[protein] + H2O = L-seryl-[protein] + phosphate</text>
        <dbReference type="Rhea" id="RHEA:20629"/>
        <dbReference type="Rhea" id="RHEA-COMP:9863"/>
        <dbReference type="Rhea" id="RHEA-COMP:11604"/>
        <dbReference type="ChEBI" id="CHEBI:15377"/>
        <dbReference type="ChEBI" id="CHEBI:29999"/>
        <dbReference type="ChEBI" id="CHEBI:43474"/>
        <dbReference type="ChEBI" id="CHEBI:83421"/>
        <dbReference type="EC" id="3.1.3.16"/>
    </reaction>
</comment>
<dbReference type="GO" id="GO:0004722">
    <property type="term" value="F:protein serine/threonine phosphatase activity"/>
    <property type="evidence" value="ECO:0007669"/>
    <property type="project" value="UniProtKB-EC"/>
</dbReference>
<comment type="cofactor">
    <cofactor evidence="3">
        <name>Mn(2+)</name>
        <dbReference type="ChEBI" id="CHEBI:29035"/>
    </cofactor>
</comment>
<dbReference type="SUPFAM" id="SSF81606">
    <property type="entry name" value="PP2C-like"/>
    <property type="match status" value="1"/>
</dbReference>
<keyword evidence="3" id="KW-0464">Manganese</keyword>
<dbReference type="InterPro" id="IPR039123">
    <property type="entry name" value="PPTC7"/>
</dbReference>
<evidence type="ECO:0000259" key="5">
    <source>
        <dbReference type="PROSITE" id="PS51746"/>
    </source>
</evidence>
<proteinExistence type="inferred from homology"/>
<dbReference type="Proteomes" id="UP000604825">
    <property type="component" value="Unassembled WGS sequence"/>
</dbReference>
<dbReference type="EMBL" id="CAJGYO010000008">
    <property type="protein sequence ID" value="CAD6249278.1"/>
    <property type="molecule type" value="Genomic_DNA"/>
</dbReference>
<keyword evidence="3" id="KW-0479">Metal-binding</keyword>
<dbReference type="InterPro" id="IPR036457">
    <property type="entry name" value="PPM-type-like_dom_sf"/>
</dbReference>
<dbReference type="InterPro" id="IPR001932">
    <property type="entry name" value="PPM-type_phosphatase-like_dom"/>
</dbReference>
<keyword evidence="3" id="KW-0460">Magnesium</keyword>
<dbReference type="GO" id="GO:0046872">
    <property type="term" value="F:metal ion binding"/>
    <property type="evidence" value="ECO:0007669"/>
    <property type="project" value="UniProtKB-UniRule"/>
</dbReference>
<dbReference type="AlphaFoldDB" id="A0A811PYB1"/>